<evidence type="ECO:0000256" key="1">
    <source>
        <dbReference type="ARBA" id="ARBA00010075"/>
    </source>
</evidence>
<dbReference type="Proteomes" id="UP000318478">
    <property type="component" value="Unassembled WGS sequence"/>
</dbReference>
<dbReference type="EMBL" id="SJPO01000025">
    <property type="protein sequence ID" value="TWT65160.1"/>
    <property type="molecule type" value="Genomic_DNA"/>
</dbReference>
<dbReference type="InterPro" id="IPR047952">
    <property type="entry name" value="Transpos_IS4"/>
</dbReference>
<feature type="domain" description="Transposase IS4-like" evidence="5">
    <location>
        <begin position="135"/>
        <end position="370"/>
    </location>
</feature>
<evidence type="ECO:0000256" key="3">
    <source>
        <dbReference type="ARBA" id="ARBA00023125"/>
    </source>
</evidence>
<dbReference type="Pfam" id="PF01609">
    <property type="entry name" value="DDE_Tnp_1"/>
    <property type="match status" value="1"/>
</dbReference>
<protein>
    <submittedName>
        <fullName evidence="6">Transposase DDE domain protein</fullName>
    </submittedName>
</protein>
<dbReference type="InterPro" id="IPR012337">
    <property type="entry name" value="RNaseH-like_sf"/>
</dbReference>
<sequence>MCIIAGMAGSKKPKIEEPDITGLKFFDKLAPLLKRLHDEGCERDRAGNRQLHYDQYCLLVLLHLFNPIVTSLRGVQQASELSKVQKKLGCARASLGSLSEATSVFDAERLKEIIGELGDQLQPLAQDPRLQDIQQTITLVDGTLLAALPKIMEASWRKASKGSGMVKWRLHTHFEVLRGVPTRIDVTPNGGGEHDERVVLEAALEADRLYVGDRGYAKFSLFNGIVAAGSSYVCRLRDNSVWEAVEPGRRDDDAGLNEVISDEVVRFPHAAASSRPDHPVRVVCVRINPHTSRGKYRGGSSGVDSDGVLRIATNLLDVPAETIALIFSGRWEIETFFRFFKHILGCRRLLSHDQNGIEIQTYCAIIASMLIALWTGRKPTLRTYEMICFYLCGMACEQELMTHLAKLKKQEA</sequence>
<evidence type="ECO:0000313" key="7">
    <source>
        <dbReference type="Proteomes" id="UP000318478"/>
    </source>
</evidence>
<dbReference type="PANTHER" id="PTHR33258">
    <property type="entry name" value="TRANSPOSASE INSL FOR INSERTION SEQUENCE ELEMENT IS186A-RELATED"/>
    <property type="match status" value="1"/>
</dbReference>
<comment type="similarity">
    <text evidence="1">Belongs to the transposase 11 family.</text>
</comment>
<dbReference type="NCBIfam" id="NF033592">
    <property type="entry name" value="transpos_IS4_1"/>
    <property type="match status" value="1"/>
</dbReference>
<evidence type="ECO:0000256" key="2">
    <source>
        <dbReference type="ARBA" id="ARBA00022578"/>
    </source>
</evidence>
<dbReference type="GO" id="GO:0006313">
    <property type="term" value="P:DNA transposition"/>
    <property type="evidence" value="ECO:0007669"/>
    <property type="project" value="InterPro"/>
</dbReference>
<proteinExistence type="inferred from homology"/>
<dbReference type="AlphaFoldDB" id="A0A5C5XQH6"/>
<keyword evidence="3" id="KW-0238">DNA-binding</keyword>
<evidence type="ECO:0000259" key="5">
    <source>
        <dbReference type="Pfam" id="PF01609"/>
    </source>
</evidence>
<dbReference type="SUPFAM" id="SSF53098">
    <property type="entry name" value="Ribonuclease H-like"/>
    <property type="match status" value="1"/>
</dbReference>
<keyword evidence="4" id="KW-0233">DNA recombination</keyword>
<keyword evidence="2" id="KW-0815">Transposition</keyword>
<name>A0A5C5XQH6_9BACT</name>
<gene>
    <name evidence="6" type="ORF">Pla123a_49310</name>
</gene>
<dbReference type="InterPro" id="IPR002559">
    <property type="entry name" value="Transposase_11"/>
</dbReference>
<reference evidence="6 7" key="1">
    <citation type="submission" date="2019-02" db="EMBL/GenBank/DDBJ databases">
        <title>Deep-cultivation of Planctomycetes and their phenomic and genomic characterization uncovers novel biology.</title>
        <authorList>
            <person name="Wiegand S."/>
            <person name="Jogler M."/>
            <person name="Boedeker C."/>
            <person name="Pinto D."/>
            <person name="Vollmers J."/>
            <person name="Rivas-Marin E."/>
            <person name="Kohn T."/>
            <person name="Peeters S.H."/>
            <person name="Heuer A."/>
            <person name="Rast P."/>
            <person name="Oberbeckmann S."/>
            <person name="Bunk B."/>
            <person name="Jeske O."/>
            <person name="Meyerdierks A."/>
            <person name="Storesund J.E."/>
            <person name="Kallscheuer N."/>
            <person name="Luecker S."/>
            <person name="Lage O.M."/>
            <person name="Pohl T."/>
            <person name="Merkel B.J."/>
            <person name="Hornburger P."/>
            <person name="Mueller R.-W."/>
            <person name="Bruemmer F."/>
            <person name="Labrenz M."/>
            <person name="Spormann A.M."/>
            <person name="Op Den Camp H."/>
            <person name="Overmann J."/>
            <person name="Amann R."/>
            <person name="Jetten M.S.M."/>
            <person name="Mascher T."/>
            <person name="Medema M.H."/>
            <person name="Devos D.P."/>
            <person name="Kaster A.-K."/>
            <person name="Ovreas L."/>
            <person name="Rohde M."/>
            <person name="Galperin M.Y."/>
            <person name="Jogler C."/>
        </authorList>
    </citation>
    <scope>NUCLEOTIDE SEQUENCE [LARGE SCALE GENOMIC DNA]</scope>
    <source>
        <strain evidence="6 7">Pla123a</strain>
    </source>
</reference>
<accession>A0A5C5XQH6</accession>
<organism evidence="6 7">
    <name type="scientific">Posidoniimonas polymericola</name>
    <dbReference type="NCBI Taxonomy" id="2528002"/>
    <lineage>
        <taxon>Bacteria</taxon>
        <taxon>Pseudomonadati</taxon>
        <taxon>Planctomycetota</taxon>
        <taxon>Planctomycetia</taxon>
        <taxon>Pirellulales</taxon>
        <taxon>Lacipirellulaceae</taxon>
        <taxon>Posidoniimonas</taxon>
    </lineage>
</organism>
<keyword evidence="7" id="KW-1185">Reference proteome</keyword>
<comment type="caution">
    <text evidence="6">The sequence shown here is derived from an EMBL/GenBank/DDBJ whole genome shotgun (WGS) entry which is preliminary data.</text>
</comment>
<evidence type="ECO:0000313" key="6">
    <source>
        <dbReference type="EMBL" id="TWT65160.1"/>
    </source>
</evidence>
<dbReference type="GO" id="GO:0004803">
    <property type="term" value="F:transposase activity"/>
    <property type="evidence" value="ECO:0007669"/>
    <property type="project" value="InterPro"/>
</dbReference>
<dbReference type="GO" id="GO:0003677">
    <property type="term" value="F:DNA binding"/>
    <property type="evidence" value="ECO:0007669"/>
    <property type="project" value="UniProtKB-KW"/>
</dbReference>
<dbReference type="PANTHER" id="PTHR33258:SF1">
    <property type="entry name" value="TRANSPOSASE INSL FOR INSERTION SEQUENCE ELEMENT IS186A-RELATED"/>
    <property type="match status" value="1"/>
</dbReference>
<evidence type="ECO:0000256" key="4">
    <source>
        <dbReference type="ARBA" id="ARBA00023172"/>
    </source>
</evidence>